<accession>A0A401NS09</accession>
<feature type="region of interest" description="Disordered" evidence="1">
    <location>
        <begin position="33"/>
        <end position="61"/>
    </location>
</feature>
<evidence type="ECO:0000313" key="2">
    <source>
        <dbReference type="EMBL" id="GCB63614.1"/>
    </source>
</evidence>
<feature type="compositionally biased region" description="Polar residues" evidence="1">
    <location>
        <begin position="33"/>
        <end position="50"/>
    </location>
</feature>
<dbReference type="OrthoDB" id="9976953at2759"/>
<organism evidence="2 3">
    <name type="scientific">Scyliorhinus torazame</name>
    <name type="common">Cloudy catshark</name>
    <name type="synonym">Catulus torazame</name>
    <dbReference type="NCBI Taxonomy" id="75743"/>
    <lineage>
        <taxon>Eukaryota</taxon>
        <taxon>Metazoa</taxon>
        <taxon>Chordata</taxon>
        <taxon>Craniata</taxon>
        <taxon>Vertebrata</taxon>
        <taxon>Chondrichthyes</taxon>
        <taxon>Elasmobranchii</taxon>
        <taxon>Galeomorphii</taxon>
        <taxon>Galeoidea</taxon>
        <taxon>Carcharhiniformes</taxon>
        <taxon>Scyliorhinidae</taxon>
        <taxon>Scyliorhinus</taxon>
    </lineage>
</organism>
<dbReference type="EMBL" id="BFAA01007946">
    <property type="protein sequence ID" value="GCB63614.1"/>
    <property type="molecule type" value="Genomic_DNA"/>
</dbReference>
<dbReference type="PANTHER" id="PTHR35256:SF1">
    <property type="entry name" value="EXPRESSED SEQUENCE AI429214"/>
    <property type="match status" value="1"/>
</dbReference>
<evidence type="ECO:0000313" key="3">
    <source>
        <dbReference type="Proteomes" id="UP000288216"/>
    </source>
</evidence>
<sequence>MKHPDVGSCESYHSCSSSIVKYSDESFATYTDENEENVQSYSQSFESNHPFNEDFETNRESVATTIKSEVESLSPPNESKEEFESCEVPDDLLAKEQFLEKHLGILNSNRFDSTPHSQKEKRIASQREAIQPLPAESATLQMYCRMKIDQLQRQLQAKKSESYKHGKRHSTMPLNRGTAPQQSCIVPQHLINQVRLKCISETVKQIVETSMHQPSRCVPCLEKVSKLAEHNFLRIKKTQMEEASLQEKIEEHLYTKDALTQIGEIHSGLPKYSDAASLVWKRLLDRNAPN</sequence>
<keyword evidence="3" id="KW-1185">Reference proteome</keyword>
<proteinExistence type="predicted"/>
<dbReference type="Pfam" id="PF15379">
    <property type="entry name" value="DUF4606"/>
    <property type="match status" value="1"/>
</dbReference>
<dbReference type="Proteomes" id="UP000288216">
    <property type="component" value="Unassembled WGS sequence"/>
</dbReference>
<name>A0A401NS09_SCYTO</name>
<evidence type="ECO:0000256" key="1">
    <source>
        <dbReference type="SAM" id="MobiDB-lite"/>
    </source>
</evidence>
<dbReference type="InterPro" id="IPR027932">
    <property type="entry name" value="DUF4606"/>
</dbReference>
<dbReference type="OMA" id="SQCPSCN"/>
<protein>
    <submittedName>
        <fullName evidence="2">Uncharacterized protein</fullName>
    </submittedName>
</protein>
<comment type="caution">
    <text evidence="2">The sequence shown here is derived from an EMBL/GenBank/DDBJ whole genome shotgun (WGS) entry which is preliminary data.</text>
</comment>
<dbReference type="PANTHER" id="PTHR35256">
    <property type="entry name" value="CHROMOSOME 8 OPEN READING FRAME 48"/>
    <property type="match status" value="1"/>
</dbReference>
<gene>
    <name evidence="2" type="ORF">scyTo_0014649</name>
</gene>
<reference evidence="2 3" key="1">
    <citation type="journal article" date="2018" name="Nat. Ecol. Evol.">
        <title>Shark genomes provide insights into elasmobranch evolution and the origin of vertebrates.</title>
        <authorList>
            <person name="Hara Y"/>
            <person name="Yamaguchi K"/>
            <person name="Onimaru K"/>
            <person name="Kadota M"/>
            <person name="Koyanagi M"/>
            <person name="Keeley SD"/>
            <person name="Tatsumi K"/>
            <person name="Tanaka K"/>
            <person name="Motone F"/>
            <person name="Kageyama Y"/>
            <person name="Nozu R"/>
            <person name="Adachi N"/>
            <person name="Nishimura O"/>
            <person name="Nakagawa R"/>
            <person name="Tanegashima C"/>
            <person name="Kiyatake I"/>
            <person name="Matsumoto R"/>
            <person name="Murakumo K"/>
            <person name="Nishida K"/>
            <person name="Terakita A"/>
            <person name="Kuratani S"/>
            <person name="Sato K"/>
            <person name="Hyodo S Kuraku.S."/>
        </authorList>
    </citation>
    <scope>NUCLEOTIDE SEQUENCE [LARGE SCALE GENOMIC DNA]</scope>
</reference>
<feature type="region of interest" description="Disordered" evidence="1">
    <location>
        <begin position="159"/>
        <end position="179"/>
    </location>
</feature>
<dbReference type="AlphaFoldDB" id="A0A401NS09"/>